<dbReference type="RefSeq" id="WP_046229083.1">
    <property type="nucleotide sequence ID" value="NZ_FONN01000010.1"/>
</dbReference>
<accession>A0A1I2EWR9</accession>
<sequence length="158" mass="18250">MDEKLLSIIRKLRGNLLDEPESIIYAEINEGNTKIITDNDYLKAYYDFLREADGARCGMFDLWSFGELSKHQFRISDFSGAEEKWIEIGQVLYEPVVINKESGQVYLFNQEEPDTEGRDLGSVSDFLANYVFGPQYGELVPNADSEEWYLFLKKNLPL</sequence>
<dbReference type="AlphaFoldDB" id="A0A1I2EWR9"/>
<organism evidence="1 2">
    <name type="scientific">Paenibacillus algorifonticola</name>
    <dbReference type="NCBI Taxonomy" id="684063"/>
    <lineage>
        <taxon>Bacteria</taxon>
        <taxon>Bacillati</taxon>
        <taxon>Bacillota</taxon>
        <taxon>Bacilli</taxon>
        <taxon>Bacillales</taxon>
        <taxon>Paenibacillaceae</taxon>
        <taxon>Paenibacillus</taxon>
    </lineage>
</organism>
<gene>
    <name evidence="1" type="ORF">SAMN04487969_110107</name>
</gene>
<reference evidence="2" key="1">
    <citation type="submission" date="2016-10" db="EMBL/GenBank/DDBJ databases">
        <authorList>
            <person name="Varghese N."/>
            <person name="Submissions S."/>
        </authorList>
    </citation>
    <scope>NUCLEOTIDE SEQUENCE [LARGE SCALE GENOMIC DNA]</scope>
    <source>
        <strain evidence="2">CGMCC 1.10223</strain>
    </source>
</reference>
<evidence type="ECO:0000313" key="2">
    <source>
        <dbReference type="Proteomes" id="UP000183410"/>
    </source>
</evidence>
<evidence type="ECO:0008006" key="3">
    <source>
        <dbReference type="Google" id="ProtNLM"/>
    </source>
</evidence>
<keyword evidence="2" id="KW-1185">Reference proteome</keyword>
<dbReference type="OrthoDB" id="8611321at2"/>
<evidence type="ECO:0000313" key="1">
    <source>
        <dbReference type="EMBL" id="SFE97305.1"/>
    </source>
</evidence>
<name>A0A1I2EWR9_9BACL</name>
<dbReference type="Proteomes" id="UP000183410">
    <property type="component" value="Unassembled WGS sequence"/>
</dbReference>
<proteinExistence type="predicted"/>
<protein>
    <recommendedName>
        <fullName evidence="3">SMI1/KNR4 family protein</fullName>
    </recommendedName>
</protein>
<dbReference type="EMBL" id="FONN01000010">
    <property type="protein sequence ID" value="SFE97305.1"/>
    <property type="molecule type" value="Genomic_DNA"/>
</dbReference>